<dbReference type="PROSITE" id="PS00675">
    <property type="entry name" value="SIGMA54_INTERACT_1"/>
    <property type="match status" value="1"/>
</dbReference>
<dbReference type="InterPro" id="IPR036388">
    <property type="entry name" value="WH-like_DNA-bd_sf"/>
</dbReference>
<evidence type="ECO:0000256" key="1">
    <source>
        <dbReference type="ARBA" id="ARBA00022741"/>
    </source>
</evidence>
<dbReference type="GO" id="GO:0006355">
    <property type="term" value="P:regulation of DNA-templated transcription"/>
    <property type="evidence" value="ECO:0007669"/>
    <property type="project" value="InterPro"/>
</dbReference>
<proteinExistence type="predicted"/>
<keyword evidence="1" id="KW-0547">Nucleotide-binding</keyword>
<gene>
    <name evidence="5" type="primary">rocR_8</name>
    <name evidence="5" type="ORF">ATZ99_20940</name>
</gene>
<keyword evidence="6" id="KW-1185">Reference proteome</keyword>
<dbReference type="Gene3D" id="1.10.8.60">
    <property type="match status" value="1"/>
</dbReference>
<dbReference type="Pfam" id="PF25601">
    <property type="entry name" value="AAA_lid_14"/>
    <property type="match status" value="1"/>
</dbReference>
<dbReference type="EMBL" id="LOHZ01000043">
    <property type="protein sequence ID" value="KYO64334.1"/>
    <property type="molecule type" value="Genomic_DNA"/>
</dbReference>
<dbReference type="SMART" id="SM00382">
    <property type="entry name" value="AAA"/>
    <property type="match status" value="1"/>
</dbReference>
<dbReference type="PROSITE" id="PS50112">
    <property type="entry name" value="PAS"/>
    <property type="match status" value="1"/>
</dbReference>
<dbReference type="Pfam" id="PF00158">
    <property type="entry name" value="Sigma54_activat"/>
    <property type="match status" value="1"/>
</dbReference>
<dbReference type="GO" id="GO:0005524">
    <property type="term" value="F:ATP binding"/>
    <property type="evidence" value="ECO:0007669"/>
    <property type="project" value="UniProtKB-KW"/>
</dbReference>
<feature type="domain" description="Sigma-54 factor interaction" evidence="3">
    <location>
        <begin position="312"/>
        <end position="542"/>
    </location>
</feature>
<keyword evidence="2" id="KW-0067">ATP-binding</keyword>
<evidence type="ECO:0000259" key="4">
    <source>
        <dbReference type="PROSITE" id="PS50112"/>
    </source>
</evidence>
<comment type="caution">
    <text evidence="5">The sequence shown here is derived from an EMBL/GenBank/DDBJ whole genome shotgun (WGS) entry which is preliminary data.</text>
</comment>
<dbReference type="Gene3D" id="3.30.450.20">
    <property type="entry name" value="PAS domain"/>
    <property type="match status" value="1"/>
</dbReference>
<dbReference type="PANTHER" id="PTHR32071:SF57">
    <property type="entry name" value="C4-DICARBOXYLATE TRANSPORT TRANSCRIPTIONAL REGULATORY PROTEIN DCTD"/>
    <property type="match status" value="1"/>
</dbReference>
<evidence type="ECO:0000313" key="6">
    <source>
        <dbReference type="Proteomes" id="UP000075737"/>
    </source>
</evidence>
<dbReference type="InterPro" id="IPR003593">
    <property type="entry name" value="AAA+_ATPase"/>
</dbReference>
<dbReference type="Gene3D" id="3.40.50.300">
    <property type="entry name" value="P-loop containing nucleotide triphosphate hydrolases"/>
    <property type="match status" value="1"/>
</dbReference>
<dbReference type="InterPro" id="IPR002078">
    <property type="entry name" value="Sigma_54_int"/>
</dbReference>
<dbReference type="PROSITE" id="PS50045">
    <property type="entry name" value="SIGMA54_INTERACT_4"/>
    <property type="match status" value="1"/>
</dbReference>
<dbReference type="STRING" id="520767.ATZ99_20940"/>
<accession>A0A162M6S2</accession>
<protein>
    <submittedName>
        <fullName evidence="5">Arginine utilization regulatory protein RocR</fullName>
    </submittedName>
</protein>
<evidence type="ECO:0000256" key="2">
    <source>
        <dbReference type="ARBA" id="ARBA00022840"/>
    </source>
</evidence>
<name>A0A162M6S2_9FIRM</name>
<evidence type="ECO:0000313" key="5">
    <source>
        <dbReference type="EMBL" id="KYO64334.1"/>
    </source>
</evidence>
<evidence type="ECO:0000259" key="3">
    <source>
        <dbReference type="PROSITE" id="PS50045"/>
    </source>
</evidence>
<dbReference type="Gene3D" id="1.10.10.10">
    <property type="entry name" value="Winged helix-like DNA-binding domain superfamily/Winged helix DNA-binding domain"/>
    <property type="match status" value="1"/>
</dbReference>
<feature type="domain" description="PAS" evidence="4">
    <location>
        <begin position="206"/>
        <end position="241"/>
    </location>
</feature>
<dbReference type="InterPro" id="IPR027417">
    <property type="entry name" value="P-loop_NTPase"/>
</dbReference>
<sequence>MKKVVLVSQGENTSRMLTNQLKDIIGDLITIEAYSMEKGIPKDLKADIILLTHYTLLEDLDINFDGKVMLAKRSINYKYLDLILQLSSDLPVLLVNDTKITAEETVFQIKELGINHINFIPYYPGAKEFPEAEIAVTPGETKYVPNYIKKVVDIGCRLIDLTTMVDILRELDLMEDRASYLSARYIRELVELNKNLISARDDVINSKKQIEAILDLVNDPIFALDEDKKIIFANNQARKILKKLDVEKILNTGMGNNIVSFNGEKMIMTQVALGKSSVIHLRYASDIAEMEEKLRMEAKEKGFFTKYTFNHIVGKSTAILKAIEKAKKIASSDSNVLIYGETGTGKEIFAQAIHSASKRSKFPFIAINCSALPANLLESELFGYEEGAFTGAKKGGKQGIFEMANRGTVFLDEISEIPVEIQARLLRVLQEKEVMRIGGYRMVPVDVRIIAATNKDPVKLVKENKFREDLFYRLTPLFLFLPPLRERVEDVPLLFDYFIDQIRSVPPWRWKDLSEEVKNILLDYSWPGNVREIKNCVEYLLTMAAGIPKVYDLPDIICLKDGENKDSFLREPKIDELLINVLEIIRQGEVKGIKLGRNSIARLMSERGFNVTPSKVRKLLQDLKEKGYLISGRGRQGTALTPQGRAVIGGK</sequence>
<dbReference type="FunFam" id="3.40.50.300:FF:000006">
    <property type="entry name" value="DNA-binding transcriptional regulator NtrC"/>
    <property type="match status" value="1"/>
</dbReference>
<dbReference type="OrthoDB" id="9803970at2"/>
<dbReference type="AlphaFoldDB" id="A0A162M6S2"/>
<dbReference type="InterPro" id="IPR058031">
    <property type="entry name" value="AAA_lid_NorR"/>
</dbReference>
<organism evidence="5 6">
    <name type="scientific">Thermovenabulum gondwanense</name>
    <dbReference type="NCBI Taxonomy" id="520767"/>
    <lineage>
        <taxon>Bacteria</taxon>
        <taxon>Bacillati</taxon>
        <taxon>Bacillota</taxon>
        <taxon>Clostridia</taxon>
        <taxon>Thermosediminibacterales</taxon>
        <taxon>Thermosediminibacteraceae</taxon>
        <taxon>Thermovenabulum</taxon>
    </lineage>
</organism>
<dbReference type="PATRIC" id="fig|520767.4.peg.2217"/>
<reference evidence="5 6" key="1">
    <citation type="submission" date="2015-12" db="EMBL/GenBank/DDBJ databases">
        <title>Draft genome of Thermovenabulum gondwanense isolated from a red thermophilic microbial mat colonisisng an outflow channel of a bore well.</title>
        <authorList>
            <person name="Patel B.K."/>
        </authorList>
    </citation>
    <scope>NUCLEOTIDE SEQUENCE [LARGE SCALE GENOMIC DNA]</scope>
    <source>
        <strain evidence="5 6">R270</strain>
    </source>
</reference>
<dbReference type="CDD" id="cd00009">
    <property type="entry name" value="AAA"/>
    <property type="match status" value="1"/>
</dbReference>
<dbReference type="SUPFAM" id="SSF52540">
    <property type="entry name" value="P-loop containing nucleoside triphosphate hydrolases"/>
    <property type="match status" value="1"/>
</dbReference>
<dbReference type="InterPro" id="IPR025662">
    <property type="entry name" value="Sigma_54_int_dom_ATP-bd_1"/>
</dbReference>
<dbReference type="InterPro" id="IPR000014">
    <property type="entry name" value="PAS"/>
</dbReference>
<dbReference type="Proteomes" id="UP000075737">
    <property type="component" value="Unassembled WGS sequence"/>
</dbReference>
<dbReference type="Pfam" id="PF13188">
    <property type="entry name" value="PAS_8"/>
    <property type="match status" value="1"/>
</dbReference>
<dbReference type="PANTHER" id="PTHR32071">
    <property type="entry name" value="TRANSCRIPTIONAL REGULATORY PROTEIN"/>
    <property type="match status" value="1"/>
</dbReference>